<feature type="non-terminal residue" evidence="2">
    <location>
        <position position="1"/>
    </location>
</feature>
<accession>A0A7J6KVX3</accession>
<proteinExistence type="predicted"/>
<name>A0A7J6KVX3_PERCH</name>
<dbReference type="Proteomes" id="UP000591131">
    <property type="component" value="Unassembled WGS sequence"/>
</dbReference>
<organism evidence="2 3">
    <name type="scientific">Perkinsus chesapeaki</name>
    <name type="common">Clam parasite</name>
    <name type="synonym">Perkinsus andrewsi</name>
    <dbReference type="NCBI Taxonomy" id="330153"/>
    <lineage>
        <taxon>Eukaryota</taxon>
        <taxon>Sar</taxon>
        <taxon>Alveolata</taxon>
        <taxon>Perkinsozoa</taxon>
        <taxon>Perkinsea</taxon>
        <taxon>Perkinsida</taxon>
        <taxon>Perkinsidae</taxon>
        <taxon>Perkinsus</taxon>
    </lineage>
</organism>
<feature type="compositionally biased region" description="Basic and acidic residues" evidence="1">
    <location>
        <begin position="64"/>
        <end position="73"/>
    </location>
</feature>
<gene>
    <name evidence="2" type="ORF">FOL47_000361</name>
</gene>
<feature type="compositionally biased region" description="Basic and acidic residues" evidence="1">
    <location>
        <begin position="15"/>
        <end position="39"/>
    </location>
</feature>
<feature type="region of interest" description="Disordered" evidence="1">
    <location>
        <begin position="1"/>
        <end position="88"/>
    </location>
</feature>
<dbReference type="AlphaFoldDB" id="A0A7J6KVX3"/>
<comment type="caution">
    <text evidence="2">The sequence shown here is derived from an EMBL/GenBank/DDBJ whole genome shotgun (WGS) entry which is preliminary data.</text>
</comment>
<evidence type="ECO:0000313" key="3">
    <source>
        <dbReference type="Proteomes" id="UP000591131"/>
    </source>
</evidence>
<evidence type="ECO:0000256" key="1">
    <source>
        <dbReference type="SAM" id="MobiDB-lite"/>
    </source>
</evidence>
<dbReference type="EMBL" id="JAAPAO010001055">
    <property type="protein sequence ID" value="KAF4651485.1"/>
    <property type="molecule type" value="Genomic_DNA"/>
</dbReference>
<keyword evidence="3" id="KW-1185">Reference proteome</keyword>
<protein>
    <submittedName>
        <fullName evidence="2">Uncharacterized protein</fullName>
    </submittedName>
</protein>
<evidence type="ECO:0000313" key="2">
    <source>
        <dbReference type="EMBL" id="KAF4651485.1"/>
    </source>
</evidence>
<feature type="compositionally biased region" description="Basic residues" evidence="1">
    <location>
        <begin position="74"/>
        <end position="83"/>
    </location>
</feature>
<reference evidence="2 3" key="1">
    <citation type="submission" date="2020-04" db="EMBL/GenBank/DDBJ databases">
        <title>Perkinsus chesapeaki whole genome sequence.</title>
        <authorList>
            <person name="Bogema D.R."/>
        </authorList>
    </citation>
    <scope>NUCLEOTIDE SEQUENCE [LARGE SCALE GENOMIC DNA]</scope>
    <source>
        <strain evidence="2">ATCC PRA-425</strain>
    </source>
</reference>
<sequence>MSSTKMLSAAQELMYEQRQDQKALVRGLKRDRDTRDGDNKRHRVDALVASEFTVGEVDTQAEESPAKMEDHKQSNKRSKKGKKQATIDSGAAVSVVANKLALALKEAGIKCEPTKATLAPPGSAGKKALGVMEFTLKESNSGALWSVTAYVGDWKEPYDELLLIGRKDL</sequence>